<dbReference type="SUPFAM" id="SSF51556">
    <property type="entry name" value="Metallo-dependent hydrolases"/>
    <property type="match status" value="1"/>
</dbReference>
<evidence type="ECO:0000259" key="1">
    <source>
        <dbReference type="Pfam" id="PF04909"/>
    </source>
</evidence>
<evidence type="ECO:0000313" key="3">
    <source>
        <dbReference type="Proteomes" id="UP000198284"/>
    </source>
</evidence>
<dbReference type="AlphaFoldDB" id="A0A239JNQ7"/>
<dbReference type="GO" id="GO:0016787">
    <property type="term" value="F:hydrolase activity"/>
    <property type="evidence" value="ECO:0007669"/>
    <property type="project" value="UniProtKB-KW"/>
</dbReference>
<dbReference type="Pfam" id="PF04909">
    <property type="entry name" value="Amidohydro_2"/>
    <property type="match status" value="1"/>
</dbReference>
<evidence type="ECO:0000313" key="2">
    <source>
        <dbReference type="EMBL" id="SNT07477.1"/>
    </source>
</evidence>
<dbReference type="InterPro" id="IPR032466">
    <property type="entry name" value="Metal_Hydrolase"/>
</dbReference>
<dbReference type="PANTHER" id="PTHR35563">
    <property type="entry name" value="BARREL METAL-DEPENDENT HYDROLASE, PUTATIVE (AFU_ORTHOLOGUE AFUA_1G16240)-RELATED"/>
    <property type="match status" value="1"/>
</dbReference>
<proteinExistence type="predicted"/>
<dbReference type="Proteomes" id="UP000198284">
    <property type="component" value="Unassembled WGS sequence"/>
</dbReference>
<dbReference type="PANTHER" id="PTHR35563:SF2">
    <property type="entry name" value="BARREL METAL-DEPENDENT HYDROLASE, PUTATIVE (AFU_ORTHOLOGUE AFUA_1G16240)-RELATED"/>
    <property type="match status" value="1"/>
</dbReference>
<dbReference type="OrthoDB" id="9787654at2"/>
<dbReference type="RefSeq" id="WP_089400623.1">
    <property type="nucleotide sequence ID" value="NZ_FZOT01000013.1"/>
</dbReference>
<accession>A0A239JNQ7</accession>
<name>A0A239JNQ7_9BURK</name>
<reference evidence="2 3" key="1">
    <citation type="submission" date="2017-06" db="EMBL/GenBank/DDBJ databases">
        <authorList>
            <person name="Kim H.J."/>
            <person name="Triplett B.A."/>
        </authorList>
    </citation>
    <scope>NUCLEOTIDE SEQUENCE [LARGE SCALE GENOMIC DNA]</scope>
    <source>
        <strain evidence="2 3">U15</strain>
    </source>
</reference>
<dbReference type="InterPro" id="IPR052358">
    <property type="entry name" value="Aro_Compnd_Degr_Hydrolases"/>
</dbReference>
<dbReference type="Gene3D" id="3.20.20.140">
    <property type="entry name" value="Metal-dependent hydrolases"/>
    <property type="match status" value="1"/>
</dbReference>
<keyword evidence="3" id="KW-1185">Reference proteome</keyword>
<gene>
    <name evidence="2" type="ORF">SAMN06265795_11333</name>
</gene>
<dbReference type="EMBL" id="FZOT01000013">
    <property type="protein sequence ID" value="SNT07477.1"/>
    <property type="molecule type" value="Genomic_DNA"/>
</dbReference>
<keyword evidence="2" id="KW-0378">Hydrolase</keyword>
<feature type="domain" description="Amidohydrolase-related" evidence="1">
    <location>
        <begin position="23"/>
        <end position="286"/>
    </location>
</feature>
<organism evidence="2 3">
    <name type="scientific">Noviherbaspirillum humi</name>
    <dbReference type="NCBI Taxonomy" id="1688639"/>
    <lineage>
        <taxon>Bacteria</taxon>
        <taxon>Pseudomonadati</taxon>
        <taxon>Pseudomonadota</taxon>
        <taxon>Betaproteobacteria</taxon>
        <taxon>Burkholderiales</taxon>
        <taxon>Oxalobacteraceae</taxon>
        <taxon>Noviherbaspirillum</taxon>
    </lineage>
</organism>
<sequence>MKAVKAPDYNPVKPSYTPPPKACDAHCHIFGPEATFPFSAKSTYKPADAPKEMLRKLHAHLGLDRAVLVQASCHGTDNRAMLDAIADSNDAYRGVAMVEKDVSDRELTALHEGGVRGIRFNFVKHLGGAPDFDTFHSTIDRIKDMGWHVVLHLDSADILTYQSLLDGMPVPFIIDHMGRAKVADGIEQAPFQSLLKLMRTNEKAWVKICGAERISAAGAPFRDAIPFAAALIESAPDRVLWGTDFPHPNISGDMPNDGELVNLFAEMCTDEAVRHRILVDNPERLYWKD</sequence>
<protein>
    <submittedName>
        <fullName evidence="2">Predicted metal-dependent hydrolase, TIM-barrel fold</fullName>
    </submittedName>
</protein>
<dbReference type="InterPro" id="IPR006680">
    <property type="entry name" value="Amidohydro-rel"/>
</dbReference>